<evidence type="ECO:0000256" key="8">
    <source>
        <dbReference type="ARBA" id="ARBA00023136"/>
    </source>
</evidence>
<keyword evidence="2" id="KW-0813">Transport</keyword>
<evidence type="ECO:0000256" key="4">
    <source>
        <dbReference type="ARBA" id="ARBA00022692"/>
    </source>
</evidence>
<evidence type="ECO:0000313" key="11">
    <source>
        <dbReference type="EMBL" id="GAH92856.1"/>
    </source>
</evidence>
<keyword evidence="5" id="KW-0653">Protein transport</keyword>
<dbReference type="EMBL" id="BARV01000072">
    <property type="protein sequence ID" value="GAH92856.1"/>
    <property type="molecule type" value="Genomic_DNA"/>
</dbReference>
<dbReference type="PANTHER" id="PTHR33909">
    <property type="entry name" value="SEC TRANSLOCON ACCESSORY COMPLEX SUBUNIT YAJC"/>
    <property type="match status" value="1"/>
</dbReference>
<dbReference type="Pfam" id="PF02699">
    <property type="entry name" value="YajC"/>
    <property type="match status" value="1"/>
</dbReference>
<protein>
    <recommendedName>
        <fullName evidence="12">Preprotein translocase subunit YajC</fullName>
    </recommendedName>
</protein>
<evidence type="ECO:0000256" key="7">
    <source>
        <dbReference type="ARBA" id="ARBA00023010"/>
    </source>
</evidence>
<accession>X1JDR3</accession>
<sequence>MEQLQGIAPILFLVLIFAAMYFFMIKPQRKRQKEQQELVQELRRGDKVVTTGGIYGQIENLSQDTVVLRIESGATIKVARISIAGKQGKQIR</sequence>
<dbReference type="AlphaFoldDB" id="X1JDR3"/>
<evidence type="ECO:0000256" key="5">
    <source>
        <dbReference type="ARBA" id="ARBA00022927"/>
    </source>
</evidence>
<dbReference type="GO" id="GO:0015031">
    <property type="term" value="P:protein transport"/>
    <property type="evidence" value="ECO:0007669"/>
    <property type="project" value="UniProtKB-KW"/>
</dbReference>
<proteinExistence type="predicted"/>
<feature type="transmembrane region" description="Helical" evidence="9">
    <location>
        <begin position="6"/>
        <end position="25"/>
    </location>
</feature>
<dbReference type="EMBL" id="BART01002638">
    <property type="protein sequence ID" value="GAG65399.1"/>
    <property type="molecule type" value="Genomic_DNA"/>
</dbReference>
<gene>
    <name evidence="10" type="ORF">S01H4_07898</name>
    <name evidence="11" type="ORF">S06H3_00422</name>
</gene>
<dbReference type="PRINTS" id="PR01853">
    <property type="entry name" value="YAJCTRNLCASE"/>
</dbReference>
<evidence type="ECO:0000313" key="10">
    <source>
        <dbReference type="EMBL" id="GAG65399.1"/>
    </source>
</evidence>
<name>X1JDR3_9ZZZZ</name>
<dbReference type="NCBIfam" id="TIGR00739">
    <property type="entry name" value="yajC"/>
    <property type="match status" value="1"/>
</dbReference>
<keyword evidence="6 9" id="KW-1133">Transmembrane helix</keyword>
<keyword evidence="4 9" id="KW-0812">Transmembrane</keyword>
<evidence type="ECO:0000256" key="6">
    <source>
        <dbReference type="ARBA" id="ARBA00022989"/>
    </source>
</evidence>
<evidence type="ECO:0000256" key="2">
    <source>
        <dbReference type="ARBA" id="ARBA00022448"/>
    </source>
</evidence>
<comment type="caution">
    <text evidence="11">The sequence shown here is derived from an EMBL/GenBank/DDBJ whole genome shotgun (WGS) entry which is preliminary data.</text>
</comment>
<evidence type="ECO:0000256" key="1">
    <source>
        <dbReference type="ARBA" id="ARBA00004162"/>
    </source>
</evidence>
<dbReference type="SMART" id="SM01323">
    <property type="entry name" value="YajC"/>
    <property type="match status" value="1"/>
</dbReference>
<evidence type="ECO:0000256" key="9">
    <source>
        <dbReference type="SAM" id="Phobius"/>
    </source>
</evidence>
<dbReference type="InterPro" id="IPR003849">
    <property type="entry name" value="Preprotein_translocase_YajC"/>
</dbReference>
<keyword evidence="8 9" id="KW-0472">Membrane</keyword>
<keyword evidence="3" id="KW-1003">Cell membrane</keyword>
<evidence type="ECO:0000256" key="3">
    <source>
        <dbReference type="ARBA" id="ARBA00022475"/>
    </source>
</evidence>
<reference evidence="11" key="1">
    <citation type="journal article" date="2014" name="Front. Microbiol.">
        <title>High frequency of phylogenetically diverse reductive dehalogenase-homologous genes in deep subseafloor sedimentary metagenomes.</title>
        <authorList>
            <person name="Kawai M."/>
            <person name="Futagami T."/>
            <person name="Toyoda A."/>
            <person name="Takaki Y."/>
            <person name="Nishi S."/>
            <person name="Hori S."/>
            <person name="Arai W."/>
            <person name="Tsubouchi T."/>
            <person name="Morono Y."/>
            <person name="Uchiyama I."/>
            <person name="Ito T."/>
            <person name="Fujiyama A."/>
            <person name="Inagaki F."/>
            <person name="Takami H."/>
        </authorList>
    </citation>
    <scope>NUCLEOTIDE SEQUENCE</scope>
    <source>
        <strain evidence="11">Expedition CK06-06</strain>
    </source>
</reference>
<evidence type="ECO:0008006" key="12">
    <source>
        <dbReference type="Google" id="ProtNLM"/>
    </source>
</evidence>
<organism evidence="11">
    <name type="scientific">marine sediment metagenome</name>
    <dbReference type="NCBI Taxonomy" id="412755"/>
    <lineage>
        <taxon>unclassified sequences</taxon>
        <taxon>metagenomes</taxon>
        <taxon>ecological metagenomes</taxon>
    </lineage>
</organism>
<keyword evidence="7" id="KW-0811">Translocation</keyword>
<dbReference type="PANTHER" id="PTHR33909:SF1">
    <property type="entry name" value="SEC TRANSLOCON ACCESSORY COMPLEX SUBUNIT YAJC"/>
    <property type="match status" value="1"/>
</dbReference>
<comment type="subcellular location">
    <subcellularLocation>
        <location evidence="1">Cell membrane</location>
        <topology evidence="1">Single-pass membrane protein</topology>
    </subcellularLocation>
</comment>
<dbReference type="GO" id="GO:0005886">
    <property type="term" value="C:plasma membrane"/>
    <property type="evidence" value="ECO:0007669"/>
    <property type="project" value="UniProtKB-SubCell"/>
</dbReference>